<comment type="caution">
    <text evidence="1">The sequence shown here is derived from an EMBL/GenBank/DDBJ whole genome shotgun (WGS) entry which is preliminary data.</text>
</comment>
<dbReference type="RefSeq" id="WP_131999007.1">
    <property type="nucleotide sequence ID" value="NZ_JACGXM010000006.1"/>
</dbReference>
<protein>
    <submittedName>
        <fullName evidence="1">Uncharacterized protein DUF3501</fullName>
    </submittedName>
</protein>
<dbReference type="Pfam" id="PF12007">
    <property type="entry name" value="DUF3501"/>
    <property type="match status" value="1"/>
</dbReference>
<reference evidence="1 2" key="1">
    <citation type="journal article" date="2015" name="Stand. Genomic Sci.">
        <title>Genomic Encyclopedia of Bacterial and Archaeal Type Strains, Phase III: the genomes of soil and plant-associated and newly described type strains.</title>
        <authorList>
            <person name="Whitman W.B."/>
            <person name="Woyke T."/>
            <person name="Klenk H.P."/>
            <person name="Zhou Y."/>
            <person name="Lilburn T.G."/>
            <person name="Beck B.J."/>
            <person name="De Vos P."/>
            <person name="Vandamme P."/>
            <person name="Eisen J.A."/>
            <person name="Garrity G."/>
            <person name="Hugenholtz P."/>
            <person name="Kyrpides N.C."/>
        </authorList>
    </citation>
    <scope>NUCLEOTIDE SEQUENCE [LARGE SCALE GENOMIC DNA]</scope>
    <source>
        <strain evidence="1 2">A3</strain>
    </source>
</reference>
<dbReference type="Proteomes" id="UP000294862">
    <property type="component" value="Unassembled WGS sequence"/>
</dbReference>
<evidence type="ECO:0000313" key="2">
    <source>
        <dbReference type="Proteomes" id="UP000294862"/>
    </source>
</evidence>
<dbReference type="EMBL" id="SLWQ01000007">
    <property type="protein sequence ID" value="TCO38838.1"/>
    <property type="molecule type" value="Genomic_DNA"/>
</dbReference>
<name>A0A4R2I6M1_9GAMM</name>
<dbReference type="AlphaFoldDB" id="A0A4R2I6M1"/>
<sequence length="193" mass="21998">MNKLVPADLWKLEDYARERAAFRARVLAHKKPRTIHLGAHLTLVFEDRLTVQYQVQEMLRIERIFEADGIADELAAYNPLIPDGANLKATLLIEYDDVEQRRRELERLRGIEHDIRLVVEGTEPATTVADEDLERSNESKTAAVHFLRFELTPAAIAAWRAGAAVRLEVDHPHYRGATPLDARQREALLADFA</sequence>
<evidence type="ECO:0000313" key="1">
    <source>
        <dbReference type="EMBL" id="TCO38838.1"/>
    </source>
</evidence>
<accession>A0A4R2I6M1</accession>
<organism evidence="1 2">
    <name type="scientific">Dokdonella fugitiva</name>
    <dbReference type="NCBI Taxonomy" id="328517"/>
    <lineage>
        <taxon>Bacteria</taxon>
        <taxon>Pseudomonadati</taxon>
        <taxon>Pseudomonadota</taxon>
        <taxon>Gammaproteobacteria</taxon>
        <taxon>Lysobacterales</taxon>
        <taxon>Rhodanobacteraceae</taxon>
        <taxon>Dokdonella</taxon>
    </lineage>
</organism>
<keyword evidence="2" id="KW-1185">Reference proteome</keyword>
<gene>
    <name evidence="1" type="ORF">EV148_107126</name>
</gene>
<proteinExistence type="predicted"/>
<dbReference type="InterPro" id="IPR021890">
    <property type="entry name" value="DUF3501"/>
</dbReference>
<dbReference type="OrthoDB" id="9780579at2"/>